<comment type="caution">
    <text evidence="3">The sequence shown here is derived from an EMBL/GenBank/DDBJ whole genome shotgun (WGS) entry which is preliminary data.</text>
</comment>
<organism evidence="3 4">
    <name type="scientific">Pseudopithomyces chartarum</name>
    <dbReference type="NCBI Taxonomy" id="1892770"/>
    <lineage>
        <taxon>Eukaryota</taxon>
        <taxon>Fungi</taxon>
        <taxon>Dikarya</taxon>
        <taxon>Ascomycota</taxon>
        <taxon>Pezizomycotina</taxon>
        <taxon>Dothideomycetes</taxon>
        <taxon>Pleosporomycetidae</taxon>
        <taxon>Pleosporales</taxon>
        <taxon>Massarineae</taxon>
        <taxon>Didymosphaeriaceae</taxon>
        <taxon>Pseudopithomyces</taxon>
    </lineage>
</organism>
<dbReference type="EMBL" id="WVTA01000017">
    <property type="protein sequence ID" value="KAK3201179.1"/>
    <property type="molecule type" value="Genomic_DNA"/>
</dbReference>
<dbReference type="PANTHER" id="PTHR33365:SF6">
    <property type="entry name" value="OXIDASE USTYA"/>
    <property type="match status" value="1"/>
</dbReference>
<proteinExistence type="inferred from homology"/>
<feature type="region of interest" description="Disordered" evidence="2">
    <location>
        <begin position="1"/>
        <end position="26"/>
    </location>
</feature>
<dbReference type="InterPro" id="IPR021765">
    <property type="entry name" value="UstYa-like"/>
</dbReference>
<keyword evidence="4" id="KW-1185">Reference proteome</keyword>
<evidence type="ECO:0000313" key="3">
    <source>
        <dbReference type="EMBL" id="KAK3201179.1"/>
    </source>
</evidence>
<feature type="compositionally biased region" description="Polar residues" evidence="2">
    <location>
        <begin position="17"/>
        <end position="26"/>
    </location>
</feature>
<evidence type="ECO:0000256" key="1">
    <source>
        <dbReference type="ARBA" id="ARBA00035112"/>
    </source>
</evidence>
<evidence type="ECO:0000256" key="2">
    <source>
        <dbReference type="SAM" id="MobiDB-lite"/>
    </source>
</evidence>
<dbReference type="Proteomes" id="UP001280581">
    <property type="component" value="Unassembled WGS sequence"/>
</dbReference>
<protein>
    <submittedName>
        <fullName evidence="3">Uncharacterized protein</fullName>
    </submittedName>
</protein>
<name>A0AAN6LP20_9PLEO</name>
<gene>
    <name evidence="3" type="ORF">GRF29_213g1318753</name>
</gene>
<comment type="similarity">
    <text evidence="1">Belongs to the ustYa family.</text>
</comment>
<dbReference type="PANTHER" id="PTHR33365">
    <property type="entry name" value="YALI0B05434P"/>
    <property type="match status" value="1"/>
</dbReference>
<sequence>MTDATYSEVPLLPRPSQDGSSDTFEKSTTNYTLADQLWENIDTNPMVVALTDAFADAHDLPRSDRFPWDKSKGRYFIKVFHQLHCLKFIRRAFTDYQRGHPPQLNGQHVHHCLDTLRQDVMCMADDTPMPTGDEARAIGDEQPMVCRNFDKLVEWVYAPERHACHRALDDYRPITHSIERYAFCKNGTTEFINMQHYFDEHGHVNPWG</sequence>
<accession>A0AAN6LP20</accession>
<dbReference type="Pfam" id="PF11807">
    <property type="entry name" value="UstYa"/>
    <property type="match status" value="1"/>
</dbReference>
<reference evidence="3 4" key="1">
    <citation type="submission" date="2021-02" db="EMBL/GenBank/DDBJ databases">
        <title>Genome assembly of Pseudopithomyces chartarum.</title>
        <authorList>
            <person name="Jauregui R."/>
            <person name="Singh J."/>
            <person name="Voisey C."/>
        </authorList>
    </citation>
    <scope>NUCLEOTIDE SEQUENCE [LARGE SCALE GENOMIC DNA]</scope>
    <source>
        <strain evidence="3 4">AGR01</strain>
    </source>
</reference>
<dbReference type="AlphaFoldDB" id="A0AAN6LP20"/>
<evidence type="ECO:0000313" key="4">
    <source>
        <dbReference type="Proteomes" id="UP001280581"/>
    </source>
</evidence>
<dbReference type="GO" id="GO:0043386">
    <property type="term" value="P:mycotoxin biosynthetic process"/>
    <property type="evidence" value="ECO:0007669"/>
    <property type="project" value="InterPro"/>
</dbReference>